<dbReference type="GO" id="GO:0035870">
    <property type="term" value="F:dITP diphosphatase activity"/>
    <property type="evidence" value="ECO:0007669"/>
    <property type="project" value="UniProtKB-UniRule"/>
</dbReference>
<sequence>MNKIVVATGNEGKAKEFRELLKGLNVTILTLRDFPDVIMPEENGYTFAANALLKARAVAERTGLPALGDDSGLEVDFLKGAPGVYSARFAGEPSNDLLNNQKLLQLMAGVPWDKRTARFRCALALIEPEGKEHIAEGMVEGFIAYELKGEYGFGYDPLFYLPAYGKTYAELGEELKNGLSHRALAVKNLRPVLRELFGEKQEL</sequence>
<evidence type="ECO:0000256" key="1">
    <source>
        <dbReference type="ARBA" id="ARBA00008023"/>
    </source>
</evidence>
<evidence type="ECO:0000313" key="12">
    <source>
        <dbReference type="EMBL" id="PRR75022.1"/>
    </source>
</evidence>
<feature type="binding site" evidence="10">
    <location>
        <position position="71"/>
    </location>
    <ligand>
        <name>substrate</name>
    </ligand>
</feature>
<dbReference type="OrthoDB" id="9807456at2"/>
<proteinExistence type="inferred from homology"/>
<dbReference type="SUPFAM" id="SSF52972">
    <property type="entry name" value="ITPase-like"/>
    <property type="match status" value="1"/>
</dbReference>
<dbReference type="InterPro" id="IPR002637">
    <property type="entry name" value="RdgB/HAM1"/>
</dbReference>
<dbReference type="EC" id="3.6.1.66" evidence="10"/>
<dbReference type="EMBL" id="PVXM01000006">
    <property type="protein sequence ID" value="PRR75022.1"/>
    <property type="molecule type" value="Genomic_DNA"/>
</dbReference>
<feature type="binding site" evidence="10">
    <location>
        <position position="176"/>
    </location>
    <ligand>
        <name>substrate</name>
    </ligand>
</feature>
<evidence type="ECO:0000256" key="4">
    <source>
        <dbReference type="ARBA" id="ARBA00022741"/>
    </source>
</evidence>
<dbReference type="NCBIfam" id="NF011397">
    <property type="entry name" value="PRK14822.1"/>
    <property type="match status" value="1"/>
</dbReference>
<name>A0A2T0AWD5_9FIRM</name>
<keyword evidence="7 10" id="KW-0546">Nucleotide metabolism</keyword>
<comment type="subunit">
    <text evidence="2 10">Homodimer.</text>
</comment>
<evidence type="ECO:0000256" key="11">
    <source>
        <dbReference type="RuleBase" id="RU003781"/>
    </source>
</evidence>
<comment type="catalytic activity">
    <reaction evidence="10">
        <text>ITP + H2O = IMP + diphosphate + H(+)</text>
        <dbReference type="Rhea" id="RHEA:29399"/>
        <dbReference type="ChEBI" id="CHEBI:15377"/>
        <dbReference type="ChEBI" id="CHEBI:15378"/>
        <dbReference type="ChEBI" id="CHEBI:33019"/>
        <dbReference type="ChEBI" id="CHEBI:58053"/>
        <dbReference type="ChEBI" id="CHEBI:61402"/>
        <dbReference type="EC" id="3.6.1.66"/>
    </reaction>
</comment>
<dbReference type="GO" id="GO:0017111">
    <property type="term" value="F:ribonucleoside triphosphate phosphatase activity"/>
    <property type="evidence" value="ECO:0007669"/>
    <property type="project" value="InterPro"/>
</dbReference>
<dbReference type="CDD" id="cd00515">
    <property type="entry name" value="HAM1"/>
    <property type="match status" value="1"/>
</dbReference>
<comment type="catalytic activity">
    <reaction evidence="9 10">
        <text>XTP + H2O = XMP + diphosphate + H(+)</text>
        <dbReference type="Rhea" id="RHEA:28610"/>
        <dbReference type="ChEBI" id="CHEBI:15377"/>
        <dbReference type="ChEBI" id="CHEBI:15378"/>
        <dbReference type="ChEBI" id="CHEBI:33019"/>
        <dbReference type="ChEBI" id="CHEBI:57464"/>
        <dbReference type="ChEBI" id="CHEBI:61314"/>
        <dbReference type="EC" id="3.6.1.66"/>
    </reaction>
</comment>
<dbReference type="Pfam" id="PF01725">
    <property type="entry name" value="Ham1p_like"/>
    <property type="match status" value="1"/>
</dbReference>
<feature type="binding site" evidence="10">
    <location>
        <begin position="181"/>
        <end position="182"/>
    </location>
    <ligand>
        <name>substrate</name>
    </ligand>
</feature>
<evidence type="ECO:0000256" key="6">
    <source>
        <dbReference type="ARBA" id="ARBA00022842"/>
    </source>
</evidence>
<dbReference type="GO" id="GO:0000166">
    <property type="term" value="F:nucleotide binding"/>
    <property type="evidence" value="ECO:0007669"/>
    <property type="project" value="UniProtKB-KW"/>
</dbReference>
<keyword evidence="3 10" id="KW-0479">Metal-binding</keyword>
<dbReference type="GO" id="GO:0036220">
    <property type="term" value="F:ITP diphosphatase activity"/>
    <property type="evidence" value="ECO:0007669"/>
    <property type="project" value="UniProtKB-UniRule"/>
</dbReference>
<evidence type="ECO:0000256" key="8">
    <source>
        <dbReference type="ARBA" id="ARBA00051875"/>
    </source>
</evidence>
<dbReference type="PANTHER" id="PTHR11067">
    <property type="entry name" value="INOSINE TRIPHOSPHATE PYROPHOSPHATASE/HAM1 PROTEIN"/>
    <property type="match status" value="1"/>
</dbReference>
<keyword evidence="5 10" id="KW-0378">Hydrolase</keyword>
<keyword evidence="4 10" id="KW-0547">Nucleotide-binding</keyword>
<dbReference type="GO" id="GO:0036222">
    <property type="term" value="F:XTP diphosphatase activity"/>
    <property type="evidence" value="ECO:0007669"/>
    <property type="project" value="UniProtKB-UniRule"/>
</dbReference>
<dbReference type="AlphaFoldDB" id="A0A2T0AWD5"/>
<dbReference type="Gene3D" id="3.90.950.10">
    <property type="match status" value="1"/>
</dbReference>
<keyword evidence="13" id="KW-1185">Reference proteome</keyword>
<dbReference type="GO" id="GO:0046872">
    <property type="term" value="F:metal ion binding"/>
    <property type="evidence" value="ECO:0007669"/>
    <property type="project" value="UniProtKB-KW"/>
</dbReference>
<feature type="binding site" evidence="10">
    <location>
        <position position="70"/>
    </location>
    <ligand>
        <name>Mg(2+)</name>
        <dbReference type="ChEBI" id="CHEBI:18420"/>
    </ligand>
</feature>
<comment type="similarity">
    <text evidence="1 10 11">Belongs to the HAM1 NTPase family.</text>
</comment>
<dbReference type="HAMAP" id="MF_01405">
    <property type="entry name" value="Non_canon_purine_NTPase"/>
    <property type="match status" value="1"/>
</dbReference>
<dbReference type="FunFam" id="3.90.950.10:FF:000001">
    <property type="entry name" value="dITP/XTP pyrophosphatase"/>
    <property type="match status" value="1"/>
</dbReference>
<dbReference type="PANTHER" id="PTHR11067:SF9">
    <property type="entry name" value="INOSINE TRIPHOSPHATE PYROPHOSPHATASE"/>
    <property type="match status" value="1"/>
</dbReference>
<evidence type="ECO:0000313" key="13">
    <source>
        <dbReference type="Proteomes" id="UP000238415"/>
    </source>
</evidence>
<comment type="cofactor">
    <cofactor evidence="10">
        <name>Mg(2+)</name>
        <dbReference type="ChEBI" id="CHEBI:18420"/>
    </cofactor>
    <text evidence="10">Binds 1 Mg(2+) ion per subunit.</text>
</comment>
<dbReference type="GO" id="GO:0009117">
    <property type="term" value="P:nucleotide metabolic process"/>
    <property type="evidence" value="ECO:0007669"/>
    <property type="project" value="UniProtKB-KW"/>
</dbReference>
<protein>
    <recommendedName>
        <fullName evidence="10">dITP/XTP pyrophosphatase</fullName>
        <ecNumber evidence="10">3.6.1.66</ecNumber>
    </recommendedName>
    <alternativeName>
        <fullName evidence="10">Non-canonical purine NTP pyrophosphatase</fullName>
    </alternativeName>
    <alternativeName>
        <fullName evidence="10">Non-standard purine NTP pyrophosphatase</fullName>
    </alternativeName>
    <alternativeName>
        <fullName evidence="10">Nucleoside-triphosphate diphosphatase</fullName>
    </alternativeName>
    <alternativeName>
        <fullName evidence="10">Nucleoside-triphosphate pyrophosphatase</fullName>
        <shortName evidence="10">NTPase</shortName>
    </alternativeName>
</protein>
<evidence type="ECO:0000256" key="9">
    <source>
        <dbReference type="ARBA" id="ARBA00052017"/>
    </source>
</evidence>
<evidence type="ECO:0000256" key="5">
    <source>
        <dbReference type="ARBA" id="ARBA00022801"/>
    </source>
</evidence>
<dbReference type="RefSeq" id="WP_106004546.1">
    <property type="nucleotide sequence ID" value="NZ_CP136419.1"/>
</dbReference>
<feature type="binding site" evidence="10">
    <location>
        <position position="41"/>
    </location>
    <ligand>
        <name>Mg(2+)</name>
        <dbReference type="ChEBI" id="CHEBI:18420"/>
    </ligand>
</feature>
<dbReference type="GO" id="GO:0009146">
    <property type="term" value="P:purine nucleoside triphosphate catabolic process"/>
    <property type="evidence" value="ECO:0007669"/>
    <property type="project" value="UniProtKB-UniRule"/>
</dbReference>
<dbReference type="Proteomes" id="UP000238415">
    <property type="component" value="Unassembled WGS sequence"/>
</dbReference>
<evidence type="ECO:0000256" key="2">
    <source>
        <dbReference type="ARBA" id="ARBA00011738"/>
    </source>
</evidence>
<comment type="function">
    <text evidence="10">Pyrophosphatase that catalyzes the hydrolysis of nucleoside triphosphates to their monophosphate derivatives, with a high preference for the non-canonical purine nucleotides XTP (xanthosine triphosphate), dITP (deoxyinosine triphosphate) and ITP. Seems to function as a house-cleaning enzyme that removes non-canonical purine nucleotides from the nucleotide pool, thus preventing their incorporation into DNA/RNA and avoiding chromosomal lesions.</text>
</comment>
<reference evidence="12 13" key="1">
    <citation type="submission" date="2018-03" db="EMBL/GenBank/DDBJ databases">
        <title>Genome sequence of Moorella humiferrea DSM 23265.</title>
        <authorList>
            <person name="Poehlein A."/>
            <person name="Daniel R."/>
        </authorList>
    </citation>
    <scope>NUCLEOTIDE SEQUENCE [LARGE SCALE GENOMIC DNA]</scope>
    <source>
        <strain evidence="12 13">DSM 23265</strain>
    </source>
</reference>
<comment type="caution">
    <text evidence="12">The sequence shown here is derived from an EMBL/GenBank/DDBJ whole genome shotgun (WGS) entry which is preliminary data.</text>
</comment>
<dbReference type="GO" id="GO:0005829">
    <property type="term" value="C:cytosol"/>
    <property type="evidence" value="ECO:0007669"/>
    <property type="project" value="TreeGrafter"/>
</dbReference>
<accession>A0A2T0AWD5</accession>
<dbReference type="InterPro" id="IPR029001">
    <property type="entry name" value="ITPase-like_fam"/>
</dbReference>
<comment type="catalytic activity">
    <reaction evidence="8 10">
        <text>dITP + H2O = dIMP + diphosphate + H(+)</text>
        <dbReference type="Rhea" id="RHEA:28342"/>
        <dbReference type="ChEBI" id="CHEBI:15377"/>
        <dbReference type="ChEBI" id="CHEBI:15378"/>
        <dbReference type="ChEBI" id="CHEBI:33019"/>
        <dbReference type="ChEBI" id="CHEBI:61194"/>
        <dbReference type="ChEBI" id="CHEBI:61382"/>
        <dbReference type="EC" id="3.6.1.66"/>
    </reaction>
</comment>
<feature type="binding site" evidence="10">
    <location>
        <begin position="153"/>
        <end position="156"/>
    </location>
    <ligand>
        <name>substrate</name>
    </ligand>
</feature>
<gene>
    <name evidence="12" type="primary">rdgB</name>
    <name evidence="12" type="ORF">MOHU_05290</name>
</gene>
<dbReference type="InterPro" id="IPR020922">
    <property type="entry name" value="dITP/XTP_pyrophosphatase"/>
</dbReference>
<feature type="active site" description="Proton acceptor" evidence="10">
    <location>
        <position position="70"/>
    </location>
</feature>
<keyword evidence="6 10" id="KW-0460">Magnesium</keyword>
<evidence type="ECO:0000256" key="3">
    <source>
        <dbReference type="ARBA" id="ARBA00022723"/>
    </source>
</evidence>
<evidence type="ECO:0000256" key="10">
    <source>
        <dbReference type="HAMAP-Rule" id="MF_01405"/>
    </source>
</evidence>
<evidence type="ECO:0000256" key="7">
    <source>
        <dbReference type="ARBA" id="ARBA00023080"/>
    </source>
</evidence>
<feature type="binding site" evidence="10">
    <location>
        <begin position="8"/>
        <end position="13"/>
    </location>
    <ligand>
        <name>substrate</name>
    </ligand>
</feature>
<dbReference type="NCBIfam" id="TIGR00042">
    <property type="entry name" value="RdgB/HAM1 family non-canonical purine NTP pyrophosphatase"/>
    <property type="match status" value="1"/>
</dbReference>
<organism evidence="12 13">
    <name type="scientific">Neomoorella humiferrea</name>
    <dbReference type="NCBI Taxonomy" id="676965"/>
    <lineage>
        <taxon>Bacteria</taxon>
        <taxon>Bacillati</taxon>
        <taxon>Bacillota</taxon>
        <taxon>Clostridia</taxon>
        <taxon>Neomoorellales</taxon>
        <taxon>Neomoorellaceae</taxon>
        <taxon>Neomoorella</taxon>
    </lineage>
</organism>